<evidence type="ECO:0000313" key="4">
    <source>
        <dbReference type="EMBL" id="KFD49295.1"/>
    </source>
</evidence>
<evidence type="ECO:0000313" key="2">
    <source>
        <dbReference type="EMBL" id="KFD45536.1"/>
    </source>
</evidence>
<dbReference type="AlphaFoldDB" id="A0A085LN84"/>
<feature type="region of interest" description="Disordered" evidence="1">
    <location>
        <begin position="18"/>
        <end position="38"/>
    </location>
</feature>
<reference evidence="3 5" key="1">
    <citation type="journal article" date="2014" name="Nat. Genet.">
        <title>Genome and transcriptome of the porcine whipworm Trichuris suis.</title>
        <authorList>
            <person name="Jex A.R."/>
            <person name="Nejsum P."/>
            <person name="Schwarz E.M."/>
            <person name="Hu L."/>
            <person name="Young N.D."/>
            <person name="Hall R.S."/>
            <person name="Korhonen P.K."/>
            <person name="Liao S."/>
            <person name="Thamsborg S."/>
            <person name="Xia J."/>
            <person name="Xu P."/>
            <person name="Wang S."/>
            <person name="Scheerlinck J.P."/>
            <person name="Hofmann A."/>
            <person name="Sternberg P.W."/>
            <person name="Wang J."/>
            <person name="Gasser R.B."/>
        </authorList>
    </citation>
    <scope>NUCLEOTIDE SEQUENCE [LARGE SCALE GENOMIC DNA]</scope>
    <source>
        <strain evidence="3">DCEP-RM93M</strain>
    </source>
</reference>
<sequence>MQQLRTQIAELQRKVEELTTATNSHSRATRRLTRTDNPSSQLCWYHRRFGKAAKQVHTPGDFGGNESPSSCRRPMLLPLVALVASCSSQISSPRAVSC</sequence>
<accession>A0A085LN84</accession>
<dbReference type="EMBL" id="KL363372">
    <property type="protein sequence ID" value="KFD46430.1"/>
    <property type="molecule type" value="Genomic_DNA"/>
</dbReference>
<dbReference type="EMBL" id="KL363466">
    <property type="protein sequence ID" value="KFD45536.1"/>
    <property type="molecule type" value="Genomic_DNA"/>
</dbReference>
<keyword evidence="5" id="KW-1185">Reference proteome</keyword>
<evidence type="ECO:0000256" key="1">
    <source>
        <dbReference type="SAM" id="MobiDB-lite"/>
    </source>
</evidence>
<name>A0A085LN84_9BILA</name>
<evidence type="ECO:0000313" key="3">
    <source>
        <dbReference type="EMBL" id="KFD46430.1"/>
    </source>
</evidence>
<dbReference type="EMBL" id="KL363274">
    <property type="protein sequence ID" value="KFD49295.1"/>
    <property type="molecule type" value="Genomic_DNA"/>
</dbReference>
<proteinExistence type="predicted"/>
<evidence type="ECO:0000313" key="5">
    <source>
        <dbReference type="Proteomes" id="UP000030764"/>
    </source>
</evidence>
<gene>
    <name evidence="4" type="ORF">M513_09847</name>
    <name evidence="3" type="ORF">M513_12695</name>
    <name evidence="2" type="ORF">M513_13583</name>
</gene>
<organism evidence="3 5">
    <name type="scientific">Trichuris suis</name>
    <name type="common">pig whipworm</name>
    <dbReference type="NCBI Taxonomy" id="68888"/>
    <lineage>
        <taxon>Eukaryota</taxon>
        <taxon>Metazoa</taxon>
        <taxon>Ecdysozoa</taxon>
        <taxon>Nematoda</taxon>
        <taxon>Enoplea</taxon>
        <taxon>Dorylaimia</taxon>
        <taxon>Trichinellida</taxon>
        <taxon>Trichuridae</taxon>
        <taxon>Trichuris</taxon>
    </lineage>
</organism>
<protein>
    <submittedName>
        <fullName evidence="3">Uncharacterized protein</fullName>
    </submittedName>
</protein>
<dbReference type="Proteomes" id="UP000030764">
    <property type="component" value="Unassembled WGS sequence"/>
</dbReference>